<evidence type="ECO:0000256" key="1">
    <source>
        <dbReference type="SAM" id="MobiDB-lite"/>
    </source>
</evidence>
<evidence type="ECO:0000256" key="2">
    <source>
        <dbReference type="SAM" id="Phobius"/>
    </source>
</evidence>
<keyword evidence="2" id="KW-1133">Transmembrane helix</keyword>
<keyword evidence="2" id="KW-0472">Membrane</keyword>
<keyword evidence="2" id="KW-0812">Transmembrane</keyword>
<feature type="transmembrane region" description="Helical" evidence="2">
    <location>
        <begin position="390"/>
        <end position="412"/>
    </location>
</feature>
<feature type="transmembrane region" description="Helical" evidence="2">
    <location>
        <begin position="81"/>
        <end position="104"/>
    </location>
</feature>
<feature type="transmembrane region" description="Helical" evidence="2">
    <location>
        <begin position="360"/>
        <end position="384"/>
    </location>
</feature>
<dbReference type="PANTHER" id="PTHR35043:SF7">
    <property type="entry name" value="TRANSCRIPTION FACTOR DOMAIN-CONTAINING PROTEIN"/>
    <property type="match status" value="1"/>
</dbReference>
<protein>
    <submittedName>
        <fullName evidence="3">Uncharacterized protein</fullName>
    </submittedName>
</protein>
<name>A0ABQ8NZ59_PYRGI</name>
<sequence length="475" mass="52818">MSNSSAQADSTTGNVGWMPPPSTRGTKDIIWACLSVLLLCSYKCIHMDVASDAEIHSGWHTCLGIPIWPKRASFRKFTRKMKWMVCLLVLPEIPLLLAVMDFAVARAEMNKFKYCEAEFDSWFRSSGRGGVDGARITMSHAYYASMGGIELVLSSESQAAAEIERRAADVESGSRVQPATTPRMRVLDSKRRLDLGEYIDFLRNLESDSHRASFLLSEADIQGFSKSDSMTKMLAITQIFYLVATCIARNRSGLPISLLELVTMGYIAHSAMMYCLWWHKPYDAEHVTRVYATVPATPGSGGARNRFPEPDPLDSGGGEQQHALANETSRSKGMLATGGIRHLYRELYTRRDEDRVTNTATAISSIIMGLANYIALVAWSWVFASPVEQWIWRASSITANLALFLSLSSWMLKDASLGNSSRIAAPIFSVLLWVLPLVYISARLALIGVSIRSLFWMPANMYDVVPWTAYLPSFS</sequence>
<dbReference type="EMBL" id="JABSND010000006">
    <property type="protein sequence ID" value="KAI6304243.1"/>
    <property type="molecule type" value="Genomic_DNA"/>
</dbReference>
<keyword evidence="4" id="KW-1185">Reference proteome</keyword>
<proteinExistence type="predicted"/>
<organism evidence="3 4">
    <name type="scientific">Pyricularia grisea</name>
    <name type="common">Crabgrass-specific blast fungus</name>
    <name type="synonym">Magnaporthe grisea</name>
    <dbReference type="NCBI Taxonomy" id="148305"/>
    <lineage>
        <taxon>Eukaryota</taxon>
        <taxon>Fungi</taxon>
        <taxon>Dikarya</taxon>
        <taxon>Ascomycota</taxon>
        <taxon>Pezizomycotina</taxon>
        <taxon>Sordariomycetes</taxon>
        <taxon>Sordariomycetidae</taxon>
        <taxon>Magnaporthales</taxon>
        <taxon>Pyriculariaceae</taxon>
        <taxon>Pyricularia</taxon>
    </lineage>
</organism>
<gene>
    <name evidence="3" type="ORF">MCOR33_000758</name>
</gene>
<feature type="region of interest" description="Disordered" evidence="1">
    <location>
        <begin position="1"/>
        <end position="20"/>
    </location>
</feature>
<accession>A0ABQ8NZ59</accession>
<feature type="transmembrane region" description="Helical" evidence="2">
    <location>
        <begin position="424"/>
        <end position="451"/>
    </location>
</feature>
<dbReference type="Proteomes" id="UP001059893">
    <property type="component" value="Unassembled WGS sequence"/>
</dbReference>
<reference evidence="3" key="1">
    <citation type="submission" date="2021-01" db="EMBL/GenBank/DDBJ databases">
        <title>Deciphering the adaptive evolutionary patterns associated with biogeogrpahic diversity in the finger millet blast pathogen Magnaporthe oryzae in Eastern Africa.</title>
        <authorList>
            <person name="Onyema G."/>
            <person name="Shittu T.A."/>
            <person name="Dodsworth S."/>
            <person name="Devilliers S."/>
            <person name="Muthumeenakshi S."/>
            <person name="Sreenivasaprasad S."/>
        </authorList>
    </citation>
    <scope>NUCLEOTIDE SEQUENCE</scope>
    <source>
        <strain evidence="3">D15/s37</strain>
    </source>
</reference>
<evidence type="ECO:0000313" key="3">
    <source>
        <dbReference type="EMBL" id="KAI6304243.1"/>
    </source>
</evidence>
<feature type="region of interest" description="Disordered" evidence="1">
    <location>
        <begin position="300"/>
        <end position="321"/>
    </location>
</feature>
<dbReference type="PANTHER" id="PTHR35043">
    <property type="entry name" value="TRANSCRIPTION FACTOR DOMAIN-CONTAINING PROTEIN"/>
    <property type="match status" value="1"/>
</dbReference>
<comment type="caution">
    <text evidence="3">The sequence shown here is derived from an EMBL/GenBank/DDBJ whole genome shotgun (WGS) entry which is preliminary data.</text>
</comment>
<feature type="compositionally biased region" description="Polar residues" evidence="1">
    <location>
        <begin position="1"/>
        <end position="14"/>
    </location>
</feature>
<evidence type="ECO:0000313" key="4">
    <source>
        <dbReference type="Proteomes" id="UP001059893"/>
    </source>
</evidence>